<feature type="transmembrane region" description="Helical" evidence="10">
    <location>
        <begin position="355"/>
        <end position="376"/>
    </location>
</feature>
<evidence type="ECO:0000256" key="9">
    <source>
        <dbReference type="ARBA" id="ARBA00037998"/>
    </source>
</evidence>
<dbReference type="GO" id="GO:0042941">
    <property type="term" value="P:D-alanine transmembrane transport"/>
    <property type="evidence" value="ECO:0007669"/>
    <property type="project" value="TreeGrafter"/>
</dbReference>
<evidence type="ECO:0000256" key="7">
    <source>
        <dbReference type="ARBA" id="ARBA00022989"/>
    </source>
</evidence>
<dbReference type="EMBL" id="LYXE01000127">
    <property type="protein sequence ID" value="PDV97611.1"/>
    <property type="molecule type" value="Genomic_DNA"/>
</dbReference>
<protein>
    <submittedName>
        <fullName evidence="11">ABC transporter permease</fullName>
    </submittedName>
</protein>
<feature type="transmembrane region" description="Helical" evidence="10">
    <location>
        <begin position="107"/>
        <end position="128"/>
    </location>
</feature>
<evidence type="ECO:0000256" key="1">
    <source>
        <dbReference type="ARBA" id="ARBA00004651"/>
    </source>
</evidence>
<dbReference type="InterPro" id="IPR001851">
    <property type="entry name" value="ABC_transp_permease"/>
</dbReference>
<proteinExistence type="inferred from homology"/>
<evidence type="ECO:0000256" key="6">
    <source>
        <dbReference type="ARBA" id="ARBA00022970"/>
    </source>
</evidence>
<dbReference type="GO" id="GO:0005886">
    <property type="term" value="C:plasma membrane"/>
    <property type="evidence" value="ECO:0007669"/>
    <property type="project" value="UniProtKB-SubCell"/>
</dbReference>
<dbReference type="InterPro" id="IPR052157">
    <property type="entry name" value="BCAA_transport_permease"/>
</dbReference>
<evidence type="ECO:0000256" key="10">
    <source>
        <dbReference type="SAM" id="Phobius"/>
    </source>
</evidence>
<dbReference type="PANTHER" id="PTHR11795">
    <property type="entry name" value="BRANCHED-CHAIN AMINO ACID TRANSPORT SYSTEM PERMEASE PROTEIN LIVH"/>
    <property type="match status" value="1"/>
</dbReference>
<keyword evidence="2" id="KW-0813">Transport</keyword>
<evidence type="ECO:0000256" key="5">
    <source>
        <dbReference type="ARBA" id="ARBA00022692"/>
    </source>
</evidence>
<dbReference type="GO" id="GO:0005304">
    <property type="term" value="F:L-valine transmembrane transporter activity"/>
    <property type="evidence" value="ECO:0007669"/>
    <property type="project" value="TreeGrafter"/>
</dbReference>
<feature type="transmembrane region" description="Helical" evidence="10">
    <location>
        <begin position="167"/>
        <end position="190"/>
    </location>
</feature>
<accession>A0A2H3KQZ3</accession>
<evidence type="ECO:0000256" key="3">
    <source>
        <dbReference type="ARBA" id="ARBA00022475"/>
    </source>
</evidence>
<feature type="transmembrane region" description="Helical" evidence="10">
    <location>
        <begin position="32"/>
        <end position="57"/>
    </location>
</feature>
<dbReference type="GO" id="GO:0015192">
    <property type="term" value="F:L-phenylalanine transmembrane transporter activity"/>
    <property type="evidence" value="ECO:0007669"/>
    <property type="project" value="TreeGrafter"/>
</dbReference>
<sequence length="390" mass="40845">MAAEANAQTSAQAVRRPIVETLRTVFGPLVQLLIFVVGSAVALSLLVILLSLVQLGARPDLLTRTLTILPQVLIDGLVRGFLFSTIALGYTMVYGVLEFINFAHGEIFMVGGVTGAAVGLFLASIGLLEGMNPLFFVLLVVLIGMIVSGTLAVTVERVAYRPLRGTPRLVPLISAIGVSLVLQDVVRLIMTNSPMGFNARYNAPDFGPPIRLFEMTLGDRPVPIIISPKALVFISAAVIMLIVLNYLVNATRLGKAIRATAQDMPTASLMGINVNRIITLTFLIGGALGGAAGALFGLNVGTVNPYMGFIPGLKAFTAAVLGGIGNITGAMVGGLVLGFLEAFVASYLSLFTNGALSGAAYADIVAFSILILILIFRPSGLLGESTTQKV</sequence>
<comment type="caution">
    <text evidence="11">The sequence shown here is derived from an EMBL/GenBank/DDBJ whole genome shotgun (WGS) entry which is preliminary data.</text>
</comment>
<dbReference type="CDD" id="cd06582">
    <property type="entry name" value="TM_PBP1_LivH_like"/>
    <property type="match status" value="1"/>
</dbReference>
<name>A0A2H3KQZ3_9CHLR</name>
<dbReference type="Proteomes" id="UP000220922">
    <property type="component" value="Unassembled WGS sequence"/>
</dbReference>
<dbReference type="OrthoDB" id="9807115at2"/>
<comment type="similarity">
    <text evidence="9">Belongs to the binding-protein-dependent transport system permease family. LivHM subfamily.</text>
</comment>
<feature type="transmembrane region" description="Helical" evidence="10">
    <location>
        <begin position="230"/>
        <end position="248"/>
    </location>
</feature>
<keyword evidence="12" id="KW-1185">Reference proteome</keyword>
<dbReference type="GO" id="GO:0015188">
    <property type="term" value="F:L-isoleucine transmembrane transporter activity"/>
    <property type="evidence" value="ECO:0007669"/>
    <property type="project" value="TreeGrafter"/>
</dbReference>
<keyword evidence="5 10" id="KW-0812">Transmembrane</keyword>
<feature type="transmembrane region" description="Helical" evidence="10">
    <location>
        <begin position="77"/>
        <end position="100"/>
    </location>
</feature>
<organism evidence="11 12">
    <name type="scientific">Candidatus Chloroploca asiatica</name>
    <dbReference type="NCBI Taxonomy" id="1506545"/>
    <lineage>
        <taxon>Bacteria</taxon>
        <taxon>Bacillati</taxon>
        <taxon>Chloroflexota</taxon>
        <taxon>Chloroflexia</taxon>
        <taxon>Chloroflexales</taxon>
        <taxon>Chloroflexineae</taxon>
        <taxon>Oscillochloridaceae</taxon>
        <taxon>Candidatus Chloroploca</taxon>
    </lineage>
</organism>
<evidence type="ECO:0000313" key="12">
    <source>
        <dbReference type="Proteomes" id="UP000220922"/>
    </source>
</evidence>
<dbReference type="GO" id="GO:1903806">
    <property type="term" value="P:L-isoleucine import across plasma membrane"/>
    <property type="evidence" value="ECO:0007669"/>
    <property type="project" value="TreeGrafter"/>
</dbReference>
<comment type="subcellular location">
    <subcellularLocation>
        <location evidence="1">Cell membrane</location>
        <topology evidence="1">Multi-pass membrane protein</topology>
    </subcellularLocation>
</comment>
<dbReference type="GO" id="GO:0015808">
    <property type="term" value="P:L-alanine transport"/>
    <property type="evidence" value="ECO:0007669"/>
    <property type="project" value="TreeGrafter"/>
</dbReference>
<gene>
    <name evidence="11" type="ORF">A9Q02_03915</name>
</gene>
<keyword evidence="8 10" id="KW-0472">Membrane</keyword>
<evidence type="ECO:0000256" key="2">
    <source>
        <dbReference type="ARBA" id="ARBA00022448"/>
    </source>
</evidence>
<evidence type="ECO:0000256" key="4">
    <source>
        <dbReference type="ARBA" id="ARBA00022519"/>
    </source>
</evidence>
<evidence type="ECO:0000313" key="11">
    <source>
        <dbReference type="EMBL" id="PDV97611.1"/>
    </source>
</evidence>
<feature type="transmembrane region" description="Helical" evidence="10">
    <location>
        <begin position="318"/>
        <end position="343"/>
    </location>
</feature>
<keyword evidence="7 10" id="KW-1133">Transmembrane helix</keyword>
<keyword evidence="6" id="KW-0029">Amino-acid transport</keyword>
<dbReference type="AlphaFoldDB" id="A0A2H3KQZ3"/>
<dbReference type="RefSeq" id="WP_097654237.1">
    <property type="nucleotide sequence ID" value="NZ_LYXE01000127.1"/>
</dbReference>
<keyword evidence="3" id="KW-1003">Cell membrane</keyword>
<reference evidence="11 12" key="1">
    <citation type="submission" date="2016-05" db="EMBL/GenBank/DDBJ databases">
        <authorList>
            <person name="Lavstsen T."/>
            <person name="Jespersen J.S."/>
        </authorList>
    </citation>
    <scope>NUCLEOTIDE SEQUENCE [LARGE SCALE GENOMIC DNA]</scope>
    <source>
        <strain evidence="11 12">B7-9</strain>
    </source>
</reference>
<keyword evidence="4" id="KW-0997">Cell inner membrane</keyword>
<evidence type="ECO:0000256" key="8">
    <source>
        <dbReference type="ARBA" id="ARBA00023136"/>
    </source>
</evidence>
<feature type="transmembrane region" description="Helical" evidence="10">
    <location>
        <begin position="277"/>
        <end position="298"/>
    </location>
</feature>
<dbReference type="PANTHER" id="PTHR11795:SF371">
    <property type="entry name" value="HIGH-AFFINITY BRANCHED-CHAIN AMINO ACID TRANSPORT SYSTEM PERMEASE PROTEIN LIVH"/>
    <property type="match status" value="1"/>
</dbReference>
<dbReference type="GO" id="GO:0015190">
    <property type="term" value="F:L-leucine transmembrane transporter activity"/>
    <property type="evidence" value="ECO:0007669"/>
    <property type="project" value="TreeGrafter"/>
</dbReference>
<dbReference type="Pfam" id="PF02653">
    <property type="entry name" value="BPD_transp_2"/>
    <property type="match status" value="1"/>
</dbReference>
<feature type="transmembrane region" description="Helical" evidence="10">
    <location>
        <begin position="134"/>
        <end position="155"/>
    </location>
</feature>